<keyword evidence="1" id="KW-0341">Growth regulation</keyword>
<feature type="region of interest" description="Disordered" evidence="3">
    <location>
        <begin position="143"/>
        <end position="197"/>
    </location>
</feature>
<organism evidence="4">
    <name type="scientific">Aegilops tauschii</name>
    <name type="common">Tausch's goatgrass</name>
    <name type="synonym">Aegilops squarrosa</name>
    <dbReference type="NCBI Taxonomy" id="37682"/>
    <lineage>
        <taxon>Eukaryota</taxon>
        <taxon>Viridiplantae</taxon>
        <taxon>Streptophyta</taxon>
        <taxon>Embryophyta</taxon>
        <taxon>Tracheophyta</taxon>
        <taxon>Spermatophyta</taxon>
        <taxon>Magnoliopsida</taxon>
        <taxon>Liliopsida</taxon>
        <taxon>Poales</taxon>
        <taxon>Poaceae</taxon>
        <taxon>BOP clade</taxon>
        <taxon>Pooideae</taxon>
        <taxon>Triticodae</taxon>
        <taxon>Triticeae</taxon>
        <taxon>Triticinae</taxon>
        <taxon>Aegilops</taxon>
    </lineage>
</organism>
<feature type="region of interest" description="Disordered" evidence="3">
    <location>
        <begin position="218"/>
        <end position="238"/>
    </location>
</feature>
<dbReference type="InterPro" id="IPR044683">
    <property type="entry name" value="LAZY"/>
</dbReference>
<evidence type="ECO:0008006" key="5">
    <source>
        <dbReference type="Google" id="ProtNLM"/>
    </source>
</evidence>
<reference evidence="4" key="1">
    <citation type="submission" date="2015-06" db="UniProtKB">
        <authorList>
            <consortium name="EnsemblPlants"/>
        </authorList>
    </citation>
    <scope>IDENTIFICATION</scope>
</reference>
<evidence type="ECO:0000256" key="2">
    <source>
        <dbReference type="ARBA" id="ARBA00024198"/>
    </source>
</evidence>
<dbReference type="PANTHER" id="PTHR34045">
    <property type="entry name" value="OS03G0406300 PROTEIN"/>
    <property type="match status" value="1"/>
</dbReference>
<feature type="compositionally biased region" description="Acidic residues" evidence="3">
    <location>
        <begin position="376"/>
        <end position="385"/>
    </location>
</feature>
<comment type="similarity">
    <text evidence="2">Belongs to the LAZY family.</text>
</comment>
<dbReference type="AlphaFoldDB" id="M8C774"/>
<evidence type="ECO:0000256" key="3">
    <source>
        <dbReference type="SAM" id="MobiDB-lite"/>
    </source>
</evidence>
<dbReference type="GO" id="GO:0009630">
    <property type="term" value="P:gravitropism"/>
    <property type="evidence" value="ECO:0007669"/>
    <property type="project" value="InterPro"/>
</dbReference>
<accession>M8C774</accession>
<evidence type="ECO:0000256" key="1">
    <source>
        <dbReference type="ARBA" id="ARBA00022604"/>
    </source>
</evidence>
<feature type="compositionally biased region" description="Basic and acidic residues" evidence="3">
    <location>
        <begin position="156"/>
        <end position="166"/>
    </location>
</feature>
<name>M8C774_AEGTA</name>
<protein>
    <recommendedName>
        <fullName evidence="5">NGR2</fullName>
    </recommendedName>
</protein>
<sequence>MTPLKSSVTYRLLEFAWGGRCGQRKVAAQDGGYGNASREAVDACHDRLRGQGGASVACVGDVGDVVAAGEAPVCCVLAHRQPGRGHLKNPENSCVSAAHRSFLRIHRANFTGAAADSVGFVFQIINWVQNRLNTKQEKKRSAAAAAAGASSVRNAPVREKSCRGQADDELPGDWSMLSIGTLGNEPTPAPAPAPDQAVPDFTIEEVKKLQDALNKLLRRAKSKSSSRGSTARAGDEEQNLPLDRFLNCPSSLEVDRRLSLRLQGADGGQNGEFSPDTQIILSKARELLVSTNGNGGGVKQKSFKFLLKNMFACRAGFPPQPSLKDPVETKLEKLFKTMLQKKMSVPRPSNAASSSRKYYLEDKPMGRIQMDGRHDEEEEEDYNDEDIFKWDKTDSDFIVLEV</sequence>
<dbReference type="EnsemblPlants" id="EMT10978">
    <property type="protein sequence ID" value="EMT10978"/>
    <property type="gene ID" value="F775_02087"/>
</dbReference>
<dbReference type="PANTHER" id="PTHR34045:SF3">
    <property type="entry name" value="PROTEIN LAZY 4"/>
    <property type="match status" value="1"/>
</dbReference>
<proteinExistence type="inferred from homology"/>
<feature type="compositionally biased region" description="Basic and acidic residues" evidence="3">
    <location>
        <begin position="363"/>
        <end position="375"/>
    </location>
</feature>
<evidence type="ECO:0000313" key="4">
    <source>
        <dbReference type="EnsemblPlants" id="EMT10978"/>
    </source>
</evidence>
<feature type="region of interest" description="Disordered" evidence="3">
    <location>
        <begin position="363"/>
        <end position="385"/>
    </location>
</feature>
<dbReference type="GO" id="GO:0040008">
    <property type="term" value="P:regulation of growth"/>
    <property type="evidence" value="ECO:0007669"/>
    <property type="project" value="InterPro"/>
</dbReference>